<dbReference type="EMBL" id="CAFBOR010000008">
    <property type="protein sequence ID" value="CAB4976762.1"/>
    <property type="molecule type" value="Genomic_DNA"/>
</dbReference>
<name>A0A6J7MBU0_9ZZZZ</name>
<reference evidence="1" key="1">
    <citation type="submission" date="2020-05" db="EMBL/GenBank/DDBJ databases">
        <authorList>
            <person name="Chiriac C."/>
            <person name="Salcher M."/>
            <person name="Ghai R."/>
            <person name="Kavagutti S V."/>
        </authorList>
    </citation>
    <scope>NUCLEOTIDE SEQUENCE</scope>
</reference>
<organism evidence="1">
    <name type="scientific">freshwater metagenome</name>
    <dbReference type="NCBI Taxonomy" id="449393"/>
    <lineage>
        <taxon>unclassified sequences</taxon>
        <taxon>metagenomes</taxon>
        <taxon>ecological metagenomes</taxon>
    </lineage>
</organism>
<dbReference type="AlphaFoldDB" id="A0A6J7MBU0"/>
<accession>A0A6J7MBU0</accession>
<evidence type="ECO:0000313" key="1">
    <source>
        <dbReference type="EMBL" id="CAB4976762.1"/>
    </source>
</evidence>
<sequence length="82" mass="8784">MIGRNHNPLGMGFGPQVRPPIWASEPWPDGFFLARIVAGESVPLGCHLAPKTIFVLVVNLGARPLGHGCLGSNARLDSVDRE</sequence>
<protein>
    <submittedName>
        <fullName evidence="1">Unannotated protein</fullName>
    </submittedName>
</protein>
<gene>
    <name evidence="1" type="ORF">UFOPK3974_00120</name>
</gene>
<proteinExistence type="predicted"/>